<dbReference type="AlphaFoldDB" id="A0A9D7SI44"/>
<evidence type="ECO:0000256" key="7">
    <source>
        <dbReference type="ARBA" id="ARBA00023316"/>
    </source>
</evidence>
<evidence type="ECO:0000313" key="12">
    <source>
        <dbReference type="EMBL" id="MBK9797288.1"/>
    </source>
</evidence>
<dbReference type="InterPro" id="IPR017853">
    <property type="entry name" value="GH"/>
</dbReference>
<keyword evidence="3" id="KW-0378">Hydrolase</keyword>
<dbReference type="Gene3D" id="2.60.120.430">
    <property type="entry name" value="Galactose-binding lectin"/>
    <property type="match status" value="1"/>
</dbReference>
<keyword evidence="4" id="KW-0472">Membrane</keyword>
<organism evidence="12 13">
    <name type="scientific">Candidatus Geothrix skivensis</name>
    <dbReference type="NCBI Taxonomy" id="2954439"/>
    <lineage>
        <taxon>Bacteria</taxon>
        <taxon>Pseudomonadati</taxon>
        <taxon>Acidobacteriota</taxon>
        <taxon>Holophagae</taxon>
        <taxon>Holophagales</taxon>
        <taxon>Holophagaceae</taxon>
        <taxon>Geothrix</taxon>
    </lineage>
</organism>
<keyword evidence="2" id="KW-1003">Cell membrane</keyword>
<dbReference type="GO" id="GO:0071555">
    <property type="term" value="P:cell wall organization"/>
    <property type="evidence" value="ECO:0007669"/>
    <property type="project" value="UniProtKB-KW"/>
</dbReference>
<dbReference type="SUPFAM" id="SSF51445">
    <property type="entry name" value="(Trans)glycosidases"/>
    <property type="match status" value="1"/>
</dbReference>
<evidence type="ECO:0000256" key="9">
    <source>
        <dbReference type="ARBA" id="ARBA00037649"/>
    </source>
</evidence>
<comment type="caution">
    <text evidence="12">The sequence shown here is derived from an EMBL/GenBank/DDBJ whole genome shotgun (WGS) entry which is preliminary data.</text>
</comment>
<dbReference type="PANTHER" id="PTHR16631:SF17">
    <property type="entry name" value="GLUCAN ENDO-1,3-BETA-GLUCOSIDASE BTGC"/>
    <property type="match status" value="1"/>
</dbReference>
<evidence type="ECO:0000313" key="13">
    <source>
        <dbReference type="Proteomes" id="UP000886657"/>
    </source>
</evidence>
<evidence type="ECO:0000256" key="2">
    <source>
        <dbReference type="ARBA" id="ARBA00022475"/>
    </source>
</evidence>
<gene>
    <name evidence="12" type="ORF">IPP58_12485</name>
</gene>
<evidence type="ECO:0000256" key="6">
    <source>
        <dbReference type="ARBA" id="ARBA00023277"/>
    </source>
</evidence>
<keyword evidence="8" id="KW-0624">Polysaccharide degradation</keyword>
<dbReference type="Gene3D" id="3.20.20.80">
    <property type="entry name" value="Glycosidases"/>
    <property type="match status" value="1"/>
</dbReference>
<dbReference type="PANTHER" id="PTHR16631">
    <property type="entry name" value="GLUCAN 1,3-BETA-GLUCOSIDASE"/>
    <property type="match status" value="1"/>
</dbReference>
<name>A0A9D7SI44_9BACT</name>
<evidence type="ECO:0000256" key="3">
    <source>
        <dbReference type="ARBA" id="ARBA00022801"/>
    </source>
</evidence>
<sequence length="577" mass="62392">MSNPALTRVLRSFLGLLFVAALTSCGGGGVVPGTVDAKSIRPLPTEYLTRTAVAYSPYRTGNIQTETPTVGQITQDLNLLAQGNFTLIRLFDSSDKVAKQTLQIIKNNHLDIKVHLGCWISSTKYAAPADVPAIENANQLEIARCIALANAFPDLVLVVSVGNECMVSWAGNPVSPAQMASYITQVRSAITQPVTTDDNYAFFASAPTYLLNTLDFVSIHSYALLDTLYGQPWDWKQTDVPASGRAAAMMGAALAFEQQNYNEARTYLDKTGFAALPIVIGETGWKAVPTGGEFERAHPVNQQIFFNLLSAWRISGTGPKNIFWFEAFDEPWKGGDDGWGLFNVGRQARFVVRGLYPASTWESGTYTSADALHYVPTVQNSAVTAGRYTLYAETATAGEALPPAPLAWAGWTWNTAAVPNTSTAVEGTTSMQITPGPQPWGWGLALAYTKHADDLSAFATSGYLNFSIKTTYPGSLLVGFQTGNPIDLTLYNVFLPLAPGNYGYYNDGAWHDVKIPISALTPWGAMGSGMPLASLSKLDMTMVANPFVVADVFSNTGKPAYSNPTNPIYIDRVFWSK</sequence>
<accession>A0A9D7SI44</accession>
<dbReference type="InterPro" id="IPR050732">
    <property type="entry name" value="Beta-glucan_modifiers"/>
</dbReference>
<evidence type="ECO:0000256" key="11">
    <source>
        <dbReference type="ARBA" id="ARBA00043078"/>
    </source>
</evidence>
<dbReference type="EMBL" id="JADKIO010000009">
    <property type="protein sequence ID" value="MBK9797288.1"/>
    <property type="molecule type" value="Genomic_DNA"/>
</dbReference>
<evidence type="ECO:0000256" key="5">
    <source>
        <dbReference type="ARBA" id="ARBA00023180"/>
    </source>
</evidence>
<comment type="subcellular location">
    <subcellularLocation>
        <location evidence="1">Cell membrane</location>
    </subcellularLocation>
</comment>
<keyword evidence="5" id="KW-0325">Glycoprotein</keyword>
<dbReference type="Proteomes" id="UP000886657">
    <property type="component" value="Unassembled WGS sequence"/>
</dbReference>
<evidence type="ECO:0000256" key="4">
    <source>
        <dbReference type="ARBA" id="ARBA00023136"/>
    </source>
</evidence>
<dbReference type="GO" id="GO:0000272">
    <property type="term" value="P:polysaccharide catabolic process"/>
    <property type="evidence" value="ECO:0007669"/>
    <property type="project" value="UniProtKB-KW"/>
</dbReference>
<evidence type="ECO:0000256" key="10">
    <source>
        <dbReference type="ARBA" id="ARBA00042373"/>
    </source>
</evidence>
<protein>
    <recommendedName>
        <fullName evidence="11">Endo-1,3-beta-glucanase btgC</fullName>
    </recommendedName>
    <alternativeName>
        <fullName evidence="10">Laminarinase btgC</fullName>
    </alternativeName>
</protein>
<evidence type="ECO:0000256" key="1">
    <source>
        <dbReference type="ARBA" id="ARBA00004236"/>
    </source>
</evidence>
<reference evidence="12" key="1">
    <citation type="submission" date="2020-10" db="EMBL/GenBank/DDBJ databases">
        <title>Connecting structure to function with the recovery of over 1000 high-quality activated sludge metagenome-assembled genomes encoding full-length rRNA genes using long-read sequencing.</title>
        <authorList>
            <person name="Singleton C.M."/>
            <person name="Petriglieri F."/>
            <person name="Kristensen J.M."/>
            <person name="Kirkegaard R.H."/>
            <person name="Michaelsen T.Y."/>
            <person name="Andersen M.H."/>
            <person name="Karst S.M."/>
            <person name="Dueholm M.S."/>
            <person name="Nielsen P.H."/>
            <person name="Albertsen M."/>
        </authorList>
    </citation>
    <scope>NUCLEOTIDE SEQUENCE</scope>
    <source>
        <strain evidence="12">Skiv_18-Q3-R9-52_MAXAC.067</strain>
    </source>
</reference>
<keyword evidence="7" id="KW-0961">Cell wall biogenesis/degradation</keyword>
<evidence type="ECO:0000256" key="8">
    <source>
        <dbReference type="ARBA" id="ARBA00023326"/>
    </source>
</evidence>
<comment type="function">
    <text evidence="9">Glucanases play a role in cell expansion during growth, in cell-cell fusion during mating, and in spore release during sporulation. This enzyme may be involved in beta-glucan degradation. Active on laminarin and lichenan.</text>
</comment>
<dbReference type="GO" id="GO:0005886">
    <property type="term" value="C:plasma membrane"/>
    <property type="evidence" value="ECO:0007669"/>
    <property type="project" value="UniProtKB-SubCell"/>
</dbReference>
<keyword evidence="6" id="KW-0119">Carbohydrate metabolism</keyword>
<dbReference type="GO" id="GO:0016787">
    <property type="term" value="F:hydrolase activity"/>
    <property type="evidence" value="ECO:0007669"/>
    <property type="project" value="UniProtKB-KW"/>
</dbReference>
<proteinExistence type="predicted"/>